<evidence type="ECO:0000256" key="1">
    <source>
        <dbReference type="SAM" id="MobiDB-lite"/>
    </source>
</evidence>
<dbReference type="Proteomes" id="UP000237105">
    <property type="component" value="Unassembled WGS sequence"/>
</dbReference>
<dbReference type="AlphaFoldDB" id="A0A2P5APM9"/>
<gene>
    <name evidence="2" type="ORF">PanWU01x14_311870</name>
</gene>
<sequence>MSSEESSAEKKENSGSCEAPTTGKTADGETDSSHDEVQPAIYPLQCNGNKGEAACNMENESKLQLRVGQFNAAKGEAACNLVEESKLELLLGTSYHSSSTLDYSMPSSKDTRMEIKSRHTFCRERTIIATLLQAVYTL</sequence>
<protein>
    <submittedName>
        <fullName evidence="2">Uncharacterized protein</fullName>
    </submittedName>
</protein>
<reference evidence="3" key="1">
    <citation type="submission" date="2016-06" db="EMBL/GenBank/DDBJ databases">
        <title>Parallel loss of symbiosis genes in relatives of nitrogen-fixing non-legume Parasponia.</title>
        <authorList>
            <person name="Van Velzen R."/>
            <person name="Holmer R."/>
            <person name="Bu F."/>
            <person name="Rutten L."/>
            <person name="Van Zeijl A."/>
            <person name="Liu W."/>
            <person name="Santuari L."/>
            <person name="Cao Q."/>
            <person name="Sharma T."/>
            <person name="Shen D."/>
            <person name="Roswanjaya Y."/>
            <person name="Wardhani T."/>
            <person name="Kalhor M.S."/>
            <person name="Jansen J."/>
            <person name="Van den Hoogen J."/>
            <person name="Gungor B."/>
            <person name="Hartog M."/>
            <person name="Hontelez J."/>
            <person name="Verver J."/>
            <person name="Yang W.-C."/>
            <person name="Schijlen E."/>
            <person name="Repin R."/>
            <person name="Schilthuizen M."/>
            <person name="Schranz E."/>
            <person name="Heidstra R."/>
            <person name="Miyata K."/>
            <person name="Fedorova E."/>
            <person name="Kohlen W."/>
            <person name="Bisseling T."/>
            <person name="Smit S."/>
            <person name="Geurts R."/>
        </authorList>
    </citation>
    <scope>NUCLEOTIDE SEQUENCE [LARGE SCALE GENOMIC DNA]</scope>
    <source>
        <strain evidence="3">cv. WU1-14</strain>
    </source>
</reference>
<dbReference type="EMBL" id="JXTB01000492">
    <property type="protein sequence ID" value="PON38523.1"/>
    <property type="molecule type" value="Genomic_DNA"/>
</dbReference>
<proteinExistence type="predicted"/>
<comment type="caution">
    <text evidence="2">The sequence shown here is derived from an EMBL/GenBank/DDBJ whole genome shotgun (WGS) entry which is preliminary data.</text>
</comment>
<keyword evidence="3" id="KW-1185">Reference proteome</keyword>
<organism evidence="2 3">
    <name type="scientific">Parasponia andersonii</name>
    <name type="common">Sponia andersonii</name>
    <dbReference type="NCBI Taxonomy" id="3476"/>
    <lineage>
        <taxon>Eukaryota</taxon>
        <taxon>Viridiplantae</taxon>
        <taxon>Streptophyta</taxon>
        <taxon>Embryophyta</taxon>
        <taxon>Tracheophyta</taxon>
        <taxon>Spermatophyta</taxon>
        <taxon>Magnoliopsida</taxon>
        <taxon>eudicotyledons</taxon>
        <taxon>Gunneridae</taxon>
        <taxon>Pentapetalae</taxon>
        <taxon>rosids</taxon>
        <taxon>fabids</taxon>
        <taxon>Rosales</taxon>
        <taxon>Cannabaceae</taxon>
        <taxon>Parasponia</taxon>
    </lineage>
</organism>
<evidence type="ECO:0000313" key="2">
    <source>
        <dbReference type="EMBL" id="PON38523.1"/>
    </source>
</evidence>
<evidence type="ECO:0000313" key="3">
    <source>
        <dbReference type="Proteomes" id="UP000237105"/>
    </source>
</evidence>
<accession>A0A2P5APM9</accession>
<name>A0A2P5APM9_PARAD</name>
<feature type="region of interest" description="Disordered" evidence="1">
    <location>
        <begin position="1"/>
        <end position="40"/>
    </location>
</feature>